<dbReference type="GO" id="GO:0005829">
    <property type="term" value="C:cytosol"/>
    <property type="evidence" value="ECO:0007669"/>
    <property type="project" value="TreeGrafter"/>
</dbReference>
<protein>
    <recommendedName>
        <fullName evidence="2">Nucleoid-associated protein DKL58_06620</fullName>
    </recommendedName>
</protein>
<feature type="coiled-coil region" evidence="3">
    <location>
        <begin position="15"/>
        <end position="42"/>
    </location>
</feature>
<evidence type="ECO:0000313" key="6">
    <source>
        <dbReference type="Proteomes" id="UP000033533"/>
    </source>
</evidence>
<dbReference type="EMBL" id="JXBY01000021">
    <property type="protein sequence ID" value="KJY54979.1"/>
    <property type="molecule type" value="Genomic_DNA"/>
</dbReference>
<reference evidence="5 6" key="1">
    <citation type="submission" date="2014-12" db="EMBL/GenBank/DDBJ databases">
        <title>Comparative genomics of the lactic acid bacteria isolated from the honey bee gut.</title>
        <authorList>
            <person name="Ellegaard K.M."/>
            <person name="Tamarit D."/>
            <person name="Javelind E."/>
            <person name="Olofsson T."/>
            <person name="Andersson S.G."/>
            <person name="Vasquez A."/>
        </authorList>
    </citation>
    <scope>NUCLEOTIDE SEQUENCE [LARGE SCALE GENOMIC DNA]</scope>
    <source>
        <strain evidence="5 6">Biut2</strain>
    </source>
</reference>
<gene>
    <name evidence="4" type="ORF">DKL58_06620</name>
    <name evidence="5" type="ORF">JF76_13500</name>
</gene>
<keyword evidence="2" id="KW-0963">Cytoplasm</keyword>
<dbReference type="PANTHER" id="PTHR33449">
    <property type="entry name" value="NUCLEOID-ASSOCIATED PROTEIN YBAB"/>
    <property type="match status" value="1"/>
</dbReference>
<dbReference type="GO" id="GO:0043590">
    <property type="term" value="C:bacterial nucleoid"/>
    <property type="evidence" value="ECO:0007669"/>
    <property type="project" value="UniProtKB-UniRule"/>
</dbReference>
<dbReference type="Gene3D" id="3.30.1310.10">
    <property type="entry name" value="Nucleoid-associated protein YbaB-like domain"/>
    <property type="match status" value="1"/>
</dbReference>
<evidence type="ECO:0000256" key="1">
    <source>
        <dbReference type="ARBA" id="ARBA00023125"/>
    </source>
</evidence>
<dbReference type="GO" id="GO:0003677">
    <property type="term" value="F:DNA binding"/>
    <property type="evidence" value="ECO:0007669"/>
    <property type="project" value="UniProtKB-UniRule"/>
</dbReference>
<evidence type="ECO:0000313" key="7">
    <source>
        <dbReference type="Proteomes" id="UP000246036"/>
    </source>
</evidence>
<dbReference type="Proteomes" id="UP000033533">
    <property type="component" value="Unassembled WGS sequence"/>
</dbReference>
<accession>A0A0F4L9Q8</accession>
<dbReference type="Pfam" id="PF02575">
    <property type="entry name" value="YbaB_DNA_bd"/>
    <property type="match status" value="1"/>
</dbReference>
<keyword evidence="1 2" id="KW-0238">DNA-binding</keyword>
<evidence type="ECO:0000313" key="4">
    <source>
        <dbReference type="EMBL" id="AWM75661.1"/>
    </source>
</evidence>
<dbReference type="KEGG" id="lkl:DKL58_06620"/>
<comment type="function">
    <text evidence="2">Binds to DNA and alters its conformation. May be involved in regulation of gene expression, nucleoid organization and DNA protection.</text>
</comment>
<sequence length="109" mass="12096">MSKRPNFGAMGGMNMQQMMKQAKKLQEQMAQEQQNITAQEFVGKSADDLVVATFSGDRKLKNITIDKDTIDPDDPDMLQDLIIDAVNKGLAEIDQATQQSLGKYTKGMI</sequence>
<dbReference type="EMBL" id="CP029477">
    <property type="protein sequence ID" value="AWM75661.1"/>
    <property type="molecule type" value="Genomic_DNA"/>
</dbReference>
<evidence type="ECO:0000313" key="5">
    <source>
        <dbReference type="EMBL" id="KJY54979.1"/>
    </source>
</evidence>
<dbReference type="PIRSF" id="PIRSF004555">
    <property type="entry name" value="UCP004555"/>
    <property type="match status" value="1"/>
</dbReference>
<dbReference type="PATRIC" id="fig|1218493.3.peg.1412"/>
<comment type="subunit">
    <text evidence="2">Homodimer.</text>
</comment>
<dbReference type="RefSeq" id="WP_045928391.1">
    <property type="nucleotide sequence ID" value="NZ_CP029477.1"/>
</dbReference>
<comment type="similarity">
    <text evidence="2">Belongs to the YbaB/EbfC family.</text>
</comment>
<comment type="subcellular location">
    <subcellularLocation>
        <location evidence="2">Cytoplasm</location>
        <location evidence="2">Nucleoid</location>
    </subcellularLocation>
</comment>
<name>A0A0F4L9Q8_9LACO</name>
<evidence type="ECO:0000256" key="2">
    <source>
        <dbReference type="HAMAP-Rule" id="MF_00274"/>
    </source>
</evidence>
<dbReference type="STRING" id="1218493.JF76_13500"/>
<dbReference type="Proteomes" id="UP000246036">
    <property type="component" value="Chromosome"/>
</dbReference>
<dbReference type="AlphaFoldDB" id="A0A0F4L9Q8"/>
<keyword evidence="7" id="KW-1185">Reference proteome</keyword>
<evidence type="ECO:0000256" key="3">
    <source>
        <dbReference type="SAM" id="Coils"/>
    </source>
</evidence>
<dbReference type="HOGENOM" id="CLU_140930_1_1_9"/>
<dbReference type="SUPFAM" id="SSF82607">
    <property type="entry name" value="YbaB-like"/>
    <property type="match status" value="1"/>
</dbReference>
<reference evidence="4 7" key="2">
    <citation type="submission" date="2018-05" db="EMBL/GenBank/DDBJ databases">
        <title>Reference genomes for bee gut microbiota database.</title>
        <authorList>
            <person name="Ellegaard K.M."/>
        </authorList>
    </citation>
    <scope>NUCLEOTIDE SEQUENCE [LARGE SCALE GENOMIC DNA]</scope>
    <source>
        <strain evidence="4 7">ESL0186</strain>
    </source>
</reference>
<proteinExistence type="inferred from homology"/>
<dbReference type="InterPro" id="IPR004401">
    <property type="entry name" value="YbaB/EbfC"/>
</dbReference>
<dbReference type="PANTHER" id="PTHR33449:SF1">
    <property type="entry name" value="NUCLEOID-ASSOCIATED PROTEIN YBAB"/>
    <property type="match status" value="1"/>
</dbReference>
<organism evidence="5 6">
    <name type="scientific">Lactobacillus kullabergensis</name>
    <dbReference type="NCBI Taxonomy" id="1218493"/>
    <lineage>
        <taxon>Bacteria</taxon>
        <taxon>Bacillati</taxon>
        <taxon>Bacillota</taxon>
        <taxon>Bacilli</taxon>
        <taxon>Lactobacillales</taxon>
        <taxon>Lactobacillaceae</taxon>
        <taxon>Lactobacillus</taxon>
    </lineage>
</organism>
<dbReference type="HAMAP" id="MF_00274">
    <property type="entry name" value="DNA_YbaB_EbfC"/>
    <property type="match status" value="1"/>
</dbReference>
<dbReference type="NCBIfam" id="TIGR00103">
    <property type="entry name" value="DNA_YbaB_EbfC"/>
    <property type="match status" value="1"/>
</dbReference>
<dbReference type="InterPro" id="IPR036894">
    <property type="entry name" value="YbaB-like_sf"/>
</dbReference>
<keyword evidence="3" id="KW-0175">Coiled coil</keyword>